<dbReference type="EMBL" id="BMLS01000001">
    <property type="protein sequence ID" value="GGO65996.1"/>
    <property type="molecule type" value="Genomic_DNA"/>
</dbReference>
<evidence type="ECO:0000256" key="3">
    <source>
        <dbReference type="ARBA" id="ARBA00023002"/>
    </source>
</evidence>
<dbReference type="GO" id="GO:0005829">
    <property type="term" value="C:cytosol"/>
    <property type="evidence" value="ECO:0007669"/>
    <property type="project" value="TreeGrafter"/>
</dbReference>
<dbReference type="Proteomes" id="UP000606935">
    <property type="component" value="Unassembled WGS sequence"/>
</dbReference>
<dbReference type="NCBIfam" id="NF008024">
    <property type="entry name" value="PRK10754.1"/>
    <property type="match status" value="1"/>
</dbReference>
<feature type="domain" description="Enoyl reductase (ER)" evidence="7">
    <location>
        <begin position="11"/>
        <end position="322"/>
    </location>
</feature>
<reference evidence="8" key="2">
    <citation type="submission" date="2020-09" db="EMBL/GenBank/DDBJ databases">
        <authorList>
            <person name="Sun Q."/>
            <person name="Zhou Y."/>
        </authorList>
    </citation>
    <scope>NUCLEOTIDE SEQUENCE</scope>
    <source>
        <strain evidence="8">CGMCC 1.7086</strain>
    </source>
</reference>
<evidence type="ECO:0000256" key="1">
    <source>
        <dbReference type="ARBA" id="ARBA00010371"/>
    </source>
</evidence>
<dbReference type="InterPro" id="IPR047618">
    <property type="entry name" value="QOR-like"/>
</dbReference>
<accession>A0A917YTL3</accession>
<evidence type="ECO:0000256" key="2">
    <source>
        <dbReference type="ARBA" id="ARBA00022857"/>
    </source>
</evidence>
<dbReference type="GO" id="GO:0003960">
    <property type="term" value="F:quinone reductase (NADPH) activity"/>
    <property type="evidence" value="ECO:0007669"/>
    <property type="project" value="UniProtKB-EC"/>
</dbReference>
<reference evidence="8" key="1">
    <citation type="journal article" date="2014" name="Int. J. Syst. Evol. Microbiol.">
        <title>Complete genome sequence of Corynebacterium casei LMG S-19264T (=DSM 44701T), isolated from a smear-ripened cheese.</title>
        <authorList>
            <consortium name="US DOE Joint Genome Institute (JGI-PGF)"/>
            <person name="Walter F."/>
            <person name="Albersmeier A."/>
            <person name="Kalinowski J."/>
            <person name="Ruckert C."/>
        </authorList>
    </citation>
    <scope>NUCLEOTIDE SEQUENCE</scope>
    <source>
        <strain evidence="8">CGMCC 1.7086</strain>
    </source>
</reference>
<sequence>MTQQIQISQTGGPDVMQLVNQDPGAPGPGEVRLRQHAIGLNYIDVYFRTGLYPQSLPGGLGLEGAGEIEAVGEGVEFLKPGDRVAYAGGPTGAYAQIRVMPAAPLVKIPDDINFETAAAIMLKGLTVQYLLRRTFRVQTGQTILFHAAAGGVGLLACQWANALGVRMIGTVGDAHKSELAKANGCAEVINYNKESFVDRVRELTNGEGVPVVYDSVGKSTFQDSLDCLSPLGMMVSFGNASGAVPEFALSELTRRGSLFITRPRLFDYVAKRQDLESMSQELFAMVQQGKLQPLIGQRYALADAAQAHKDLEARKLTGSAILLP</sequence>
<evidence type="ECO:0000256" key="6">
    <source>
        <dbReference type="SAM" id="MobiDB-lite"/>
    </source>
</evidence>
<gene>
    <name evidence="8" type="primary">qor-1</name>
    <name evidence="8" type="ORF">GCM10010982_09160</name>
</gene>
<keyword evidence="2" id="KW-0521">NADP</keyword>
<feature type="region of interest" description="Disordered" evidence="6">
    <location>
        <begin position="1"/>
        <end position="28"/>
    </location>
</feature>
<feature type="compositionally biased region" description="Polar residues" evidence="6">
    <location>
        <begin position="1"/>
        <end position="11"/>
    </location>
</feature>
<dbReference type="InterPro" id="IPR020843">
    <property type="entry name" value="ER"/>
</dbReference>
<dbReference type="SUPFAM" id="SSF51735">
    <property type="entry name" value="NAD(P)-binding Rossmann-fold domains"/>
    <property type="match status" value="1"/>
</dbReference>
<dbReference type="FunFam" id="3.40.50.720:FF:000053">
    <property type="entry name" value="Quinone oxidoreductase 1"/>
    <property type="match status" value="1"/>
</dbReference>
<dbReference type="Pfam" id="PF00107">
    <property type="entry name" value="ADH_zinc_N"/>
    <property type="match status" value="1"/>
</dbReference>
<protein>
    <recommendedName>
        <fullName evidence="4">NADPH:quinone reductase</fullName>
        <ecNumber evidence="4">1.6.5.5</ecNumber>
    </recommendedName>
</protein>
<dbReference type="PANTHER" id="PTHR48106:SF13">
    <property type="entry name" value="QUINONE OXIDOREDUCTASE-RELATED"/>
    <property type="match status" value="1"/>
</dbReference>
<dbReference type="InterPro" id="IPR013154">
    <property type="entry name" value="ADH-like_N"/>
</dbReference>
<dbReference type="CDD" id="cd05286">
    <property type="entry name" value="QOR2"/>
    <property type="match status" value="1"/>
</dbReference>
<dbReference type="GO" id="GO:0035925">
    <property type="term" value="F:mRNA 3'-UTR AU-rich region binding"/>
    <property type="evidence" value="ECO:0007669"/>
    <property type="project" value="TreeGrafter"/>
</dbReference>
<dbReference type="RefSeq" id="WP_188690917.1">
    <property type="nucleotide sequence ID" value="NZ_BMLS01000001.1"/>
</dbReference>
<evidence type="ECO:0000313" key="8">
    <source>
        <dbReference type="EMBL" id="GGO65996.1"/>
    </source>
</evidence>
<evidence type="ECO:0000259" key="7">
    <source>
        <dbReference type="SMART" id="SM00829"/>
    </source>
</evidence>
<proteinExistence type="inferred from homology"/>
<evidence type="ECO:0000313" key="9">
    <source>
        <dbReference type="Proteomes" id="UP000606935"/>
    </source>
</evidence>
<organism evidence="8 9">
    <name type="scientific">Bowmanella pacifica</name>
    <dbReference type="NCBI Taxonomy" id="502051"/>
    <lineage>
        <taxon>Bacteria</taxon>
        <taxon>Pseudomonadati</taxon>
        <taxon>Pseudomonadota</taxon>
        <taxon>Gammaproteobacteria</taxon>
        <taxon>Alteromonadales</taxon>
        <taxon>Alteromonadaceae</taxon>
        <taxon>Bowmanella</taxon>
    </lineage>
</organism>
<dbReference type="SMART" id="SM00829">
    <property type="entry name" value="PKS_ER"/>
    <property type="match status" value="1"/>
</dbReference>
<comment type="catalytic activity">
    <reaction evidence="5">
        <text>2 a quinone + NADPH + H(+) = 2 a 1,4-benzosemiquinone + NADP(+)</text>
        <dbReference type="Rhea" id="RHEA:14269"/>
        <dbReference type="ChEBI" id="CHEBI:15378"/>
        <dbReference type="ChEBI" id="CHEBI:57783"/>
        <dbReference type="ChEBI" id="CHEBI:58349"/>
        <dbReference type="ChEBI" id="CHEBI:132124"/>
        <dbReference type="ChEBI" id="CHEBI:134225"/>
        <dbReference type="EC" id="1.6.5.5"/>
    </reaction>
</comment>
<comment type="similarity">
    <text evidence="1">Belongs to the zinc-containing alcohol dehydrogenase family. Quinone oxidoreductase subfamily.</text>
</comment>
<keyword evidence="9" id="KW-1185">Reference proteome</keyword>
<dbReference type="InterPro" id="IPR036291">
    <property type="entry name" value="NAD(P)-bd_dom_sf"/>
</dbReference>
<dbReference type="Pfam" id="PF08240">
    <property type="entry name" value="ADH_N"/>
    <property type="match status" value="1"/>
</dbReference>
<evidence type="ECO:0000256" key="4">
    <source>
        <dbReference type="ARBA" id="ARBA00038919"/>
    </source>
</evidence>
<dbReference type="Gene3D" id="3.40.50.720">
    <property type="entry name" value="NAD(P)-binding Rossmann-like Domain"/>
    <property type="match status" value="1"/>
</dbReference>
<dbReference type="InterPro" id="IPR011032">
    <property type="entry name" value="GroES-like_sf"/>
</dbReference>
<name>A0A917YTL3_9ALTE</name>
<dbReference type="AlphaFoldDB" id="A0A917YTL3"/>
<dbReference type="PANTHER" id="PTHR48106">
    <property type="entry name" value="QUINONE OXIDOREDUCTASE PIG3-RELATED"/>
    <property type="match status" value="1"/>
</dbReference>
<dbReference type="Gene3D" id="3.90.180.10">
    <property type="entry name" value="Medium-chain alcohol dehydrogenases, catalytic domain"/>
    <property type="match status" value="1"/>
</dbReference>
<keyword evidence="3" id="KW-0560">Oxidoreductase</keyword>
<dbReference type="GO" id="GO:0070402">
    <property type="term" value="F:NADPH binding"/>
    <property type="evidence" value="ECO:0007669"/>
    <property type="project" value="TreeGrafter"/>
</dbReference>
<dbReference type="EC" id="1.6.5.5" evidence="4"/>
<dbReference type="SUPFAM" id="SSF50129">
    <property type="entry name" value="GroES-like"/>
    <property type="match status" value="1"/>
</dbReference>
<evidence type="ECO:0000256" key="5">
    <source>
        <dbReference type="ARBA" id="ARBA00048980"/>
    </source>
</evidence>
<comment type="caution">
    <text evidence="8">The sequence shown here is derived from an EMBL/GenBank/DDBJ whole genome shotgun (WGS) entry which is preliminary data.</text>
</comment>
<dbReference type="InterPro" id="IPR013149">
    <property type="entry name" value="ADH-like_C"/>
</dbReference>